<dbReference type="AlphaFoldDB" id="A0A6M0PBL0"/>
<keyword evidence="3" id="KW-1185">Reference proteome</keyword>
<dbReference type="EMBL" id="JAAIWK010000035">
    <property type="protein sequence ID" value="NEY21479.1"/>
    <property type="molecule type" value="Genomic_DNA"/>
</dbReference>
<evidence type="ECO:0000313" key="2">
    <source>
        <dbReference type="EMBL" id="NEY21479.1"/>
    </source>
</evidence>
<reference evidence="2 3" key="1">
    <citation type="submission" date="2020-03" db="EMBL/GenBank/DDBJ databases">
        <title>Bacillus aquiflavi sp. nov., isolated from yellow water of strong flavor Chinese baijiu in Yibin region of China.</title>
        <authorList>
            <person name="Xie J."/>
        </authorList>
    </citation>
    <scope>NUCLEOTIDE SEQUENCE [LARGE SCALE GENOMIC DNA]</scope>
    <source>
        <strain evidence="2 3">Gsoil 114</strain>
    </source>
</reference>
<organism evidence="2 3">
    <name type="scientific">Heyndrickxia ginsengihumi</name>
    <dbReference type="NCBI Taxonomy" id="363870"/>
    <lineage>
        <taxon>Bacteria</taxon>
        <taxon>Bacillati</taxon>
        <taxon>Bacillota</taxon>
        <taxon>Bacilli</taxon>
        <taxon>Bacillales</taxon>
        <taxon>Bacillaceae</taxon>
        <taxon>Heyndrickxia</taxon>
    </lineage>
</organism>
<dbReference type="Gene3D" id="3.40.50.720">
    <property type="entry name" value="NAD(P)-binding Rossmann-like Domain"/>
    <property type="match status" value="2"/>
</dbReference>
<dbReference type="SUPFAM" id="SSF51735">
    <property type="entry name" value="NAD(P)-binding Rossmann-fold domains"/>
    <property type="match status" value="1"/>
</dbReference>
<protein>
    <submittedName>
        <fullName evidence="2">SDR family oxidoreductase</fullName>
    </submittedName>
</protein>
<dbReference type="PANTHER" id="PTHR48079">
    <property type="entry name" value="PROTEIN YEEZ"/>
    <property type="match status" value="1"/>
</dbReference>
<evidence type="ECO:0000259" key="1">
    <source>
        <dbReference type="Pfam" id="PF01370"/>
    </source>
</evidence>
<name>A0A6M0PBL0_9BACI</name>
<dbReference type="GO" id="GO:0004029">
    <property type="term" value="F:aldehyde dehydrogenase (NAD+) activity"/>
    <property type="evidence" value="ECO:0007669"/>
    <property type="project" value="TreeGrafter"/>
</dbReference>
<dbReference type="InterPro" id="IPR001509">
    <property type="entry name" value="Epimerase_deHydtase"/>
</dbReference>
<proteinExistence type="predicted"/>
<accession>A0A6M0PBL0</accession>
<dbReference type="Pfam" id="PF01370">
    <property type="entry name" value="Epimerase"/>
    <property type="match status" value="1"/>
</dbReference>
<evidence type="ECO:0000313" key="3">
    <source>
        <dbReference type="Proteomes" id="UP000476934"/>
    </source>
</evidence>
<feature type="domain" description="NAD-dependent epimerase/dehydratase" evidence="1">
    <location>
        <begin position="3"/>
        <end position="73"/>
    </location>
</feature>
<dbReference type="PANTHER" id="PTHR48079:SF6">
    <property type="entry name" value="NAD(P)-BINDING DOMAIN-CONTAINING PROTEIN-RELATED"/>
    <property type="match status" value="1"/>
</dbReference>
<dbReference type="GO" id="GO:0005737">
    <property type="term" value="C:cytoplasm"/>
    <property type="evidence" value="ECO:0007669"/>
    <property type="project" value="TreeGrafter"/>
</dbReference>
<dbReference type="RefSeq" id="WP_163174417.1">
    <property type="nucleotide sequence ID" value="NZ_JAAIWK010000035.1"/>
</dbReference>
<dbReference type="InterPro" id="IPR036291">
    <property type="entry name" value="NAD(P)-bd_dom_sf"/>
</dbReference>
<gene>
    <name evidence="2" type="ORF">G4D61_16165</name>
</gene>
<comment type="caution">
    <text evidence="2">The sequence shown here is derived from an EMBL/GenBank/DDBJ whole genome shotgun (WGS) entry which is preliminary data.</text>
</comment>
<sequence>MRIFITGATGYVGSAVVQELIDAGHKVVGLTRSDNGAEKLKEAGVDVHRGDLDDFDSLRSGAANADGVIHLAFKHDFSDFANSLMTDLRVIKTIGEALEGSGKPFVTTAHYNGTASDNEMMSLAKRGVRTSVVSLAPSVHGEGDKGFIPRLINISREKGVSAYIDDGSNRWPAVHRLDAAHLYCLALEKAPAGARLDGVADEGVPFRDIVSVIGEHLNLPVISISRDKADEHFDFLSSIAALDIPRSSVQTQKLLGWHHVHSNLISDLKHGHYFNS</sequence>
<dbReference type="CDD" id="cd05262">
    <property type="entry name" value="SDR_a7"/>
    <property type="match status" value="1"/>
</dbReference>
<dbReference type="InterPro" id="IPR051783">
    <property type="entry name" value="NAD(P)-dependent_oxidoreduct"/>
</dbReference>
<dbReference type="Proteomes" id="UP000476934">
    <property type="component" value="Unassembled WGS sequence"/>
</dbReference>